<evidence type="ECO:0000313" key="6">
    <source>
        <dbReference type="Proteomes" id="UP001589862"/>
    </source>
</evidence>
<dbReference type="InterPro" id="IPR016032">
    <property type="entry name" value="Sig_transdc_resp-reg_C-effctor"/>
</dbReference>
<keyword evidence="3" id="KW-0804">Transcription</keyword>
<evidence type="ECO:0000313" key="5">
    <source>
        <dbReference type="EMBL" id="MFC0582870.1"/>
    </source>
</evidence>
<reference evidence="5 6" key="1">
    <citation type="submission" date="2024-09" db="EMBL/GenBank/DDBJ databases">
        <authorList>
            <person name="Sun Q."/>
            <person name="Mori K."/>
        </authorList>
    </citation>
    <scope>NUCLEOTIDE SEQUENCE [LARGE SCALE GENOMIC DNA]</scope>
    <source>
        <strain evidence="5 6">NCAIM B.02604</strain>
    </source>
</reference>
<dbReference type="PANTHER" id="PTHR44688">
    <property type="entry name" value="DNA-BINDING TRANSCRIPTIONAL ACTIVATOR DEVR_DOSR"/>
    <property type="match status" value="1"/>
</dbReference>
<name>A0ABV6PCM8_9MICC</name>
<dbReference type="InterPro" id="IPR000792">
    <property type="entry name" value="Tscrpt_reg_LuxR_C"/>
</dbReference>
<proteinExistence type="predicted"/>
<dbReference type="PROSITE" id="PS50043">
    <property type="entry name" value="HTH_LUXR_2"/>
    <property type="match status" value="1"/>
</dbReference>
<dbReference type="CDD" id="cd06170">
    <property type="entry name" value="LuxR_C_like"/>
    <property type="match status" value="1"/>
</dbReference>
<dbReference type="SMART" id="SM00421">
    <property type="entry name" value="HTH_LUXR"/>
    <property type="match status" value="1"/>
</dbReference>
<feature type="domain" description="HTH luxR-type" evidence="4">
    <location>
        <begin position="292"/>
        <end position="357"/>
    </location>
</feature>
<dbReference type="Proteomes" id="UP001589862">
    <property type="component" value="Unassembled WGS sequence"/>
</dbReference>
<dbReference type="Gene3D" id="1.10.10.10">
    <property type="entry name" value="Winged helix-like DNA-binding domain superfamily/Winged helix DNA-binding domain"/>
    <property type="match status" value="1"/>
</dbReference>
<evidence type="ECO:0000256" key="3">
    <source>
        <dbReference type="ARBA" id="ARBA00023163"/>
    </source>
</evidence>
<dbReference type="RefSeq" id="WP_377460374.1">
    <property type="nucleotide sequence ID" value="NZ_JBHLUB010000032.1"/>
</dbReference>
<dbReference type="EMBL" id="JBHLUB010000032">
    <property type="protein sequence ID" value="MFC0582870.1"/>
    <property type="molecule type" value="Genomic_DNA"/>
</dbReference>
<sequence length="358" mass="40145">MVVFLDLHVGLSLLKGLDLPGAELAFTDSYNAAKSEENHFIAADAAGKLALLLMLDGRFTDGVSWYKRCFEHAYAAPWGAALIRRCGSLAKGLWQLQQLNYSGLSETLRELKSHHQDLLWEIELYLSSAVEMFYYIAPNSVTTARQALEQSEYQFSPLGELFLSNTVEMARFDQGLTGELESRPTLTTILFALQINHPDAAARLLHLMPQQHPLGMWNRMLEAVKAYLRADDDIPLPELAAQYRHLGIGSDSLLEALLVSQFPGSREVYKHLGLSEAESSLLTQIGEQWSATLEEAPQLTPREQAVLDLLRQGLSRTEIAAKTFRSENTVKAQIRSLYRKLDASNRDQALRRARIFGL</sequence>
<gene>
    <name evidence="5" type="ORF">ACFFFR_10870</name>
</gene>
<protein>
    <submittedName>
        <fullName evidence="5">LuxR C-terminal-related transcriptional regulator</fullName>
    </submittedName>
</protein>
<organism evidence="5 6">
    <name type="scientific">Micrococcoides hystricis</name>
    <dbReference type="NCBI Taxonomy" id="1572761"/>
    <lineage>
        <taxon>Bacteria</taxon>
        <taxon>Bacillati</taxon>
        <taxon>Actinomycetota</taxon>
        <taxon>Actinomycetes</taxon>
        <taxon>Micrococcales</taxon>
        <taxon>Micrococcaceae</taxon>
        <taxon>Micrococcoides</taxon>
    </lineage>
</organism>
<comment type="caution">
    <text evidence="5">The sequence shown here is derived from an EMBL/GenBank/DDBJ whole genome shotgun (WGS) entry which is preliminary data.</text>
</comment>
<dbReference type="InterPro" id="IPR036388">
    <property type="entry name" value="WH-like_DNA-bd_sf"/>
</dbReference>
<dbReference type="Pfam" id="PF00196">
    <property type="entry name" value="GerE"/>
    <property type="match status" value="1"/>
</dbReference>
<dbReference type="PRINTS" id="PR00038">
    <property type="entry name" value="HTHLUXR"/>
</dbReference>
<dbReference type="SUPFAM" id="SSF46894">
    <property type="entry name" value="C-terminal effector domain of the bipartite response regulators"/>
    <property type="match status" value="1"/>
</dbReference>
<keyword evidence="2" id="KW-0238">DNA-binding</keyword>
<keyword evidence="1" id="KW-0805">Transcription regulation</keyword>
<evidence type="ECO:0000256" key="2">
    <source>
        <dbReference type="ARBA" id="ARBA00023125"/>
    </source>
</evidence>
<evidence type="ECO:0000256" key="1">
    <source>
        <dbReference type="ARBA" id="ARBA00023015"/>
    </source>
</evidence>
<accession>A0ABV6PCM8</accession>
<evidence type="ECO:0000259" key="4">
    <source>
        <dbReference type="PROSITE" id="PS50043"/>
    </source>
</evidence>
<keyword evidence="6" id="KW-1185">Reference proteome</keyword>
<dbReference type="PANTHER" id="PTHR44688:SF16">
    <property type="entry name" value="DNA-BINDING TRANSCRIPTIONAL ACTIVATOR DEVR_DOSR"/>
    <property type="match status" value="1"/>
</dbReference>